<evidence type="ECO:0000313" key="4">
    <source>
        <dbReference type="EMBL" id="TCV96374.1"/>
    </source>
</evidence>
<dbReference type="InterPro" id="IPR003594">
    <property type="entry name" value="HATPase_dom"/>
</dbReference>
<dbReference type="Pfam" id="PF06580">
    <property type="entry name" value="His_kinase"/>
    <property type="match status" value="1"/>
</dbReference>
<keyword evidence="1" id="KW-0472">Membrane</keyword>
<feature type="transmembrane region" description="Helical" evidence="1">
    <location>
        <begin position="36"/>
        <end position="54"/>
    </location>
</feature>
<name>A0A4R3YY16_9GAMM</name>
<dbReference type="PANTHER" id="PTHR34220:SF9">
    <property type="entry name" value="SIGNAL TRANSDUCTION HISTIDINE KINASE INTERNAL REGION DOMAIN-CONTAINING PROTEIN"/>
    <property type="match status" value="1"/>
</dbReference>
<dbReference type="InterPro" id="IPR036890">
    <property type="entry name" value="HATPase_C_sf"/>
</dbReference>
<keyword evidence="1" id="KW-0812">Transmembrane</keyword>
<dbReference type="SUPFAM" id="SSF55874">
    <property type="entry name" value="ATPase domain of HSP90 chaperone/DNA topoisomerase II/histidine kinase"/>
    <property type="match status" value="1"/>
</dbReference>
<dbReference type="OrthoDB" id="2514702at2"/>
<comment type="caution">
    <text evidence="4">The sequence shown here is derived from an EMBL/GenBank/DDBJ whole genome shotgun (WGS) entry which is preliminary data.</text>
</comment>
<dbReference type="EMBL" id="SMCS01000002">
    <property type="protein sequence ID" value="TCV96374.1"/>
    <property type="molecule type" value="Genomic_DNA"/>
</dbReference>
<dbReference type="Proteomes" id="UP000295645">
    <property type="component" value="Unassembled WGS sequence"/>
</dbReference>
<dbReference type="AlphaFoldDB" id="A0A4R3YY16"/>
<dbReference type="InterPro" id="IPR050640">
    <property type="entry name" value="Bact_2-comp_sensor_kinase"/>
</dbReference>
<dbReference type="RefSeq" id="WP_132142562.1">
    <property type="nucleotide sequence ID" value="NZ_SMCS01000002.1"/>
</dbReference>
<organism evidence="4 5">
    <name type="scientific">Luteibacter rhizovicinus</name>
    <dbReference type="NCBI Taxonomy" id="242606"/>
    <lineage>
        <taxon>Bacteria</taxon>
        <taxon>Pseudomonadati</taxon>
        <taxon>Pseudomonadota</taxon>
        <taxon>Gammaproteobacteria</taxon>
        <taxon>Lysobacterales</taxon>
        <taxon>Rhodanobacteraceae</taxon>
        <taxon>Luteibacter</taxon>
    </lineage>
</organism>
<sequence>MSSLFFLARIVFAWAVAMAIAIIAWLAIGWFGDPPWVLFAAGFVWLGFLLIRAASHLHRVQLIAGRKDSSLLANRQRRHIEVPYDADEAFDIIDAAVRELPRVTHVESARDSLQVRARIRQVEPFSREQPAGKGKGRREHRFMLQATVTPGDGSSSVTLICEPEHGAWFDWFVADGGGSLENAEAIVRAMARRVAERRRREQAEARQTATEKELTVAQLGLLQAQVEPHFLYNTLANAQQLVRIDPPRADEMLGHLIDYLRRSLPRVDGSLSTLGEELDRSLAYLEILRLRMGDRLAVHVDVPANLRSDPLPSMMLQTVVENAIKHGLEPKTGGGGVWIRATRQDGVLSLTVADDGLGFRSDGAGTGIGLKNLRERLRLTYGAAATFVIVANFPNGVAATIAVPVGTKEGVAHA</sequence>
<keyword evidence="5" id="KW-1185">Reference proteome</keyword>
<evidence type="ECO:0000256" key="1">
    <source>
        <dbReference type="SAM" id="Phobius"/>
    </source>
</evidence>
<keyword evidence="1" id="KW-1133">Transmembrane helix</keyword>
<accession>A0A4R3YY16</accession>
<dbReference type="InterPro" id="IPR010559">
    <property type="entry name" value="Sig_transdc_His_kin_internal"/>
</dbReference>
<evidence type="ECO:0000313" key="5">
    <source>
        <dbReference type="Proteomes" id="UP000295645"/>
    </source>
</evidence>
<dbReference type="GO" id="GO:0000155">
    <property type="term" value="F:phosphorelay sensor kinase activity"/>
    <property type="evidence" value="ECO:0007669"/>
    <property type="project" value="InterPro"/>
</dbReference>
<reference evidence="4 5" key="1">
    <citation type="submission" date="2019-03" db="EMBL/GenBank/DDBJ databases">
        <title>Above-ground endophytic microbial communities from plants in different locations in the United States.</title>
        <authorList>
            <person name="Frank C."/>
        </authorList>
    </citation>
    <scope>NUCLEOTIDE SEQUENCE [LARGE SCALE GENOMIC DNA]</scope>
    <source>
        <strain evidence="4 5">LP_13_YM</strain>
    </source>
</reference>
<feature type="transmembrane region" description="Helical" evidence="1">
    <location>
        <begin position="7"/>
        <end position="30"/>
    </location>
</feature>
<protein>
    <submittedName>
        <fullName evidence="4">Histidine kinase</fullName>
    </submittedName>
</protein>
<gene>
    <name evidence="4" type="ORF">EC912_102725</name>
</gene>
<keyword evidence="4" id="KW-0418">Kinase</keyword>
<dbReference type="PANTHER" id="PTHR34220">
    <property type="entry name" value="SENSOR HISTIDINE KINASE YPDA"/>
    <property type="match status" value="1"/>
</dbReference>
<dbReference type="Pfam" id="PF02518">
    <property type="entry name" value="HATPase_c"/>
    <property type="match status" value="1"/>
</dbReference>
<feature type="domain" description="Signal transduction histidine kinase internal region" evidence="3">
    <location>
        <begin position="217"/>
        <end position="296"/>
    </location>
</feature>
<proteinExistence type="predicted"/>
<dbReference type="Gene3D" id="3.30.565.10">
    <property type="entry name" value="Histidine kinase-like ATPase, C-terminal domain"/>
    <property type="match status" value="1"/>
</dbReference>
<evidence type="ECO:0000259" key="2">
    <source>
        <dbReference type="Pfam" id="PF02518"/>
    </source>
</evidence>
<evidence type="ECO:0000259" key="3">
    <source>
        <dbReference type="Pfam" id="PF06580"/>
    </source>
</evidence>
<feature type="domain" description="Histidine kinase/HSP90-like ATPase" evidence="2">
    <location>
        <begin position="315"/>
        <end position="383"/>
    </location>
</feature>
<dbReference type="GO" id="GO:0016020">
    <property type="term" value="C:membrane"/>
    <property type="evidence" value="ECO:0007669"/>
    <property type="project" value="InterPro"/>
</dbReference>
<keyword evidence="4" id="KW-0808">Transferase</keyword>